<evidence type="ECO:0008006" key="3">
    <source>
        <dbReference type="Google" id="ProtNLM"/>
    </source>
</evidence>
<proteinExistence type="predicted"/>
<dbReference type="OrthoDB" id="799111at2"/>
<protein>
    <recommendedName>
        <fullName evidence="3">Methyltransferase domain-containing protein</fullName>
    </recommendedName>
</protein>
<sequence length="247" mass="27741">MAGYEQVTDHKGAPYHAVLRSLHATLNPRTYLEIGTLNGATLKLSTAKSIAIDPKFQVDGNCLVGKPACHFFQMTSDQFFRDHSPSALLGSEIDLAFLDGMHLFEYLLRDFINTERHCRPNSIIAMHDCIPTDSHVARRSGGDQRYSETSPHPEWWAGDVWKVLLALREFRPELTIVSVDAPPTGLVLVSNLSPTSTVLSDSYFEIVRKYIDMEISDIGLEKYFAEINMTPTAKLSDLSGISKYFWL</sequence>
<dbReference type="SUPFAM" id="SSF53335">
    <property type="entry name" value="S-adenosyl-L-methionine-dependent methyltransferases"/>
    <property type="match status" value="1"/>
</dbReference>
<keyword evidence="2" id="KW-1185">Reference proteome</keyword>
<evidence type="ECO:0000313" key="2">
    <source>
        <dbReference type="Proteomes" id="UP000193083"/>
    </source>
</evidence>
<dbReference type="Pfam" id="PF13578">
    <property type="entry name" value="Methyltransf_24"/>
    <property type="match status" value="1"/>
</dbReference>
<organism evidence="1 2">
    <name type="scientific">Mesorhizobium australicum</name>
    <dbReference type="NCBI Taxonomy" id="536018"/>
    <lineage>
        <taxon>Bacteria</taxon>
        <taxon>Pseudomonadati</taxon>
        <taxon>Pseudomonadota</taxon>
        <taxon>Alphaproteobacteria</taxon>
        <taxon>Hyphomicrobiales</taxon>
        <taxon>Phyllobacteriaceae</taxon>
        <taxon>Mesorhizobium</taxon>
    </lineage>
</organism>
<name>A0A1X7PC87_9HYPH</name>
<dbReference type="AlphaFoldDB" id="A0A1X7PC87"/>
<dbReference type="EMBL" id="FXBL01000004">
    <property type="protein sequence ID" value="SMH47943.1"/>
    <property type="molecule type" value="Genomic_DNA"/>
</dbReference>
<dbReference type="InterPro" id="IPR029063">
    <property type="entry name" value="SAM-dependent_MTases_sf"/>
</dbReference>
<dbReference type="RefSeq" id="WP_085465422.1">
    <property type="nucleotide sequence ID" value="NZ_FXBL01000004.1"/>
</dbReference>
<dbReference type="Gene3D" id="3.40.50.150">
    <property type="entry name" value="Vaccinia Virus protein VP39"/>
    <property type="match status" value="1"/>
</dbReference>
<accession>A0A1X7PC87</accession>
<gene>
    <name evidence="1" type="ORF">SAMN02982922_3621</name>
</gene>
<dbReference type="Proteomes" id="UP000193083">
    <property type="component" value="Unassembled WGS sequence"/>
</dbReference>
<evidence type="ECO:0000313" key="1">
    <source>
        <dbReference type="EMBL" id="SMH47943.1"/>
    </source>
</evidence>
<reference evidence="1 2" key="1">
    <citation type="submission" date="2017-04" db="EMBL/GenBank/DDBJ databases">
        <authorList>
            <person name="Afonso C.L."/>
            <person name="Miller P.J."/>
            <person name="Scott M.A."/>
            <person name="Spackman E."/>
            <person name="Goraichik I."/>
            <person name="Dimitrov K.M."/>
            <person name="Suarez D.L."/>
            <person name="Swayne D.E."/>
        </authorList>
    </citation>
    <scope>NUCLEOTIDE SEQUENCE [LARGE SCALE GENOMIC DNA]</scope>
    <source>
        <strain evidence="1 2">B5P</strain>
    </source>
</reference>